<keyword evidence="2" id="KW-1185">Reference proteome</keyword>
<protein>
    <submittedName>
        <fullName evidence="1">Uncharacterized protein</fullName>
    </submittedName>
</protein>
<evidence type="ECO:0000313" key="2">
    <source>
        <dbReference type="Proteomes" id="UP000243459"/>
    </source>
</evidence>
<dbReference type="EMBL" id="CM007387">
    <property type="protein sequence ID" value="ONK63025.1"/>
    <property type="molecule type" value="Genomic_DNA"/>
</dbReference>
<dbReference type="Gramene" id="ONK63025">
    <property type="protein sequence ID" value="ONK63025"/>
    <property type="gene ID" value="A4U43_C07F10620"/>
</dbReference>
<proteinExistence type="predicted"/>
<evidence type="ECO:0000313" key="1">
    <source>
        <dbReference type="EMBL" id="ONK63025.1"/>
    </source>
</evidence>
<organism evidence="1 2">
    <name type="scientific">Asparagus officinalis</name>
    <name type="common">Garden asparagus</name>
    <dbReference type="NCBI Taxonomy" id="4686"/>
    <lineage>
        <taxon>Eukaryota</taxon>
        <taxon>Viridiplantae</taxon>
        <taxon>Streptophyta</taxon>
        <taxon>Embryophyta</taxon>
        <taxon>Tracheophyta</taxon>
        <taxon>Spermatophyta</taxon>
        <taxon>Magnoliopsida</taxon>
        <taxon>Liliopsida</taxon>
        <taxon>Asparagales</taxon>
        <taxon>Asparagaceae</taxon>
        <taxon>Asparagoideae</taxon>
        <taxon>Asparagus</taxon>
    </lineage>
</organism>
<reference evidence="2" key="1">
    <citation type="journal article" date="2017" name="Nat. Commun.">
        <title>The asparagus genome sheds light on the origin and evolution of a young Y chromosome.</title>
        <authorList>
            <person name="Harkess A."/>
            <person name="Zhou J."/>
            <person name="Xu C."/>
            <person name="Bowers J.E."/>
            <person name="Van der Hulst R."/>
            <person name="Ayyampalayam S."/>
            <person name="Mercati F."/>
            <person name="Riccardi P."/>
            <person name="McKain M.R."/>
            <person name="Kakrana A."/>
            <person name="Tang H."/>
            <person name="Ray J."/>
            <person name="Groenendijk J."/>
            <person name="Arikit S."/>
            <person name="Mathioni S.M."/>
            <person name="Nakano M."/>
            <person name="Shan H."/>
            <person name="Telgmann-Rauber A."/>
            <person name="Kanno A."/>
            <person name="Yue Z."/>
            <person name="Chen H."/>
            <person name="Li W."/>
            <person name="Chen Y."/>
            <person name="Xu X."/>
            <person name="Zhang Y."/>
            <person name="Luo S."/>
            <person name="Chen H."/>
            <person name="Gao J."/>
            <person name="Mao Z."/>
            <person name="Pires J.C."/>
            <person name="Luo M."/>
            <person name="Kudrna D."/>
            <person name="Wing R.A."/>
            <person name="Meyers B.C."/>
            <person name="Yi K."/>
            <person name="Kong H."/>
            <person name="Lavrijsen P."/>
            <person name="Sunseri F."/>
            <person name="Falavigna A."/>
            <person name="Ye Y."/>
            <person name="Leebens-Mack J.H."/>
            <person name="Chen G."/>
        </authorList>
    </citation>
    <scope>NUCLEOTIDE SEQUENCE [LARGE SCALE GENOMIC DNA]</scope>
    <source>
        <strain evidence="2">cv. DH0086</strain>
    </source>
</reference>
<dbReference type="Proteomes" id="UP000243459">
    <property type="component" value="Chromosome 7"/>
</dbReference>
<gene>
    <name evidence="1" type="ORF">A4U43_C07F10620</name>
</gene>
<dbReference type="AlphaFoldDB" id="A0A5P1EAW3"/>
<sequence>MAPKTAVDRSKVIYPSTPLPQRGDLRADGTQTIVIHPHYSILDSIPLFRERGIEEVDLLSDPPVSTFRRMITNAPLESINREPIMKPVLLFEDSSEICWISGPTNGLEL</sequence>
<accession>A0A5P1EAW3</accession>
<name>A0A5P1EAW3_ASPOF</name>